<accession>A0A1G5PRN6</accession>
<dbReference type="OrthoDB" id="7059930at2"/>
<dbReference type="Proteomes" id="UP000199648">
    <property type="component" value="Unassembled WGS sequence"/>
</dbReference>
<keyword evidence="2" id="KW-1185">Reference proteome</keyword>
<organism evidence="1 2">
    <name type="scientific">Thiohalomonas denitrificans</name>
    <dbReference type="NCBI Taxonomy" id="415747"/>
    <lineage>
        <taxon>Bacteria</taxon>
        <taxon>Pseudomonadati</taxon>
        <taxon>Pseudomonadota</taxon>
        <taxon>Gammaproteobacteria</taxon>
        <taxon>Thiohalomonadales</taxon>
        <taxon>Thiohalomonadaceae</taxon>
        <taxon>Thiohalomonas</taxon>
    </lineage>
</organism>
<sequence>MKPDQPFRLTITPDGIDAFCERLRRSSATARRAVAGLAALQTFLAETAEPGDKASSAYPAIRERLAEHLEAASQAVVDEAAESLAEGVRRRDPAAVAAVHRNLSRSGFRQALARAAALESSGSDSNPAAWATLWCREAEKRAEAASGYPDAFDFVSAGIPLEQYAAMRDLRDNRL</sequence>
<dbReference type="AlphaFoldDB" id="A0A1G5PRN6"/>
<reference evidence="1 2" key="1">
    <citation type="submission" date="2016-10" db="EMBL/GenBank/DDBJ databases">
        <authorList>
            <person name="de Groot N.N."/>
        </authorList>
    </citation>
    <scope>NUCLEOTIDE SEQUENCE [LARGE SCALE GENOMIC DNA]</scope>
    <source>
        <strain evidence="1 2">HLD2</strain>
    </source>
</reference>
<evidence type="ECO:0000313" key="1">
    <source>
        <dbReference type="EMBL" id="SCZ52113.1"/>
    </source>
</evidence>
<gene>
    <name evidence="1" type="ORF">SAMN03097708_00672</name>
</gene>
<protein>
    <submittedName>
        <fullName evidence="1">Uncharacterized protein</fullName>
    </submittedName>
</protein>
<evidence type="ECO:0000313" key="2">
    <source>
        <dbReference type="Proteomes" id="UP000199648"/>
    </source>
</evidence>
<dbReference type="EMBL" id="FMWD01000002">
    <property type="protein sequence ID" value="SCZ52113.1"/>
    <property type="molecule type" value="Genomic_DNA"/>
</dbReference>
<name>A0A1G5PRN6_9GAMM</name>
<dbReference type="RefSeq" id="WP_092992615.1">
    <property type="nucleotide sequence ID" value="NZ_FMWD01000002.1"/>
</dbReference>
<proteinExistence type="predicted"/>